<gene>
    <name evidence="1" type="ORF">F4562_003157</name>
</gene>
<evidence type="ECO:0000313" key="1">
    <source>
        <dbReference type="EMBL" id="MBB5820095.1"/>
    </source>
</evidence>
<evidence type="ECO:0000313" key="2">
    <source>
        <dbReference type="Proteomes" id="UP000540685"/>
    </source>
</evidence>
<dbReference type="AlphaFoldDB" id="A0A7W9IG43"/>
<dbReference type="InterPro" id="IPR007995">
    <property type="entry name" value="DUF742"/>
</dbReference>
<dbReference type="PANTHER" id="PTHR36221">
    <property type="entry name" value="DUF742 DOMAIN-CONTAINING PROTEIN"/>
    <property type="match status" value="1"/>
</dbReference>
<keyword evidence="2" id="KW-1185">Reference proteome</keyword>
<organism evidence="1 2">
    <name type="scientific">Streptosporangium becharense</name>
    <dbReference type="NCBI Taxonomy" id="1816182"/>
    <lineage>
        <taxon>Bacteria</taxon>
        <taxon>Bacillati</taxon>
        <taxon>Actinomycetota</taxon>
        <taxon>Actinomycetes</taxon>
        <taxon>Streptosporangiales</taxon>
        <taxon>Streptosporangiaceae</taxon>
        <taxon>Streptosporangium</taxon>
    </lineage>
</organism>
<evidence type="ECO:0008006" key="3">
    <source>
        <dbReference type="Google" id="ProtNLM"/>
    </source>
</evidence>
<dbReference type="Proteomes" id="UP000540685">
    <property type="component" value="Unassembled WGS sequence"/>
</dbReference>
<dbReference type="EMBL" id="JACHMP010000001">
    <property type="protein sequence ID" value="MBB5820095.1"/>
    <property type="molecule type" value="Genomic_DNA"/>
</dbReference>
<comment type="caution">
    <text evidence="1">The sequence shown here is derived from an EMBL/GenBank/DDBJ whole genome shotgun (WGS) entry which is preliminary data.</text>
</comment>
<protein>
    <recommendedName>
        <fullName evidence="3">DUF742 domain-containing protein</fullName>
    </recommendedName>
</protein>
<accession>A0A7W9IG43</accession>
<sequence>MSDVEWVDEDAGPVVRPYAVTGGRTRTASARFDLLAMAVATGTPISAGTHLGSQHRRLLNLVRRARPIAEIASDAGLPVGVIRVLLGDLLDHGLILVRSPIPAASAPPENLLRELISGLRAL</sequence>
<reference evidence="1 2" key="1">
    <citation type="submission" date="2020-08" db="EMBL/GenBank/DDBJ databases">
        <title>Sequencing the genomes of 1000 actinobacteria strains.</title>
        <authorList>
            <person name="Klenk H.-P."/>
        </authorList>
    </citation>
    <scope>NUCLEOTIDE SEQUENCE [LARGE SCALE GENOMIC DNA]</scope>
    <source>
        <strain evidence="1 2">DSM 46887</strain>
    </source>
</reference>
<proteinExistence type="predicted"/>
<dbReference type="PANTHER" id="PTHR36221:SF1">
    <property type="entry name" value="DUF742 DOMAIN-CONTAINING PROTEIN"/>
    <property type="match status" value="1"/>
</dbReference>
<dbReference type="Pfam" id="PF05331">
    <property type="entry name" value="DUF742"/>
    <property type="match status" value="1"/>
</dbReference>
<name>A0A7W9IG43_9ACTN</name>
<dbReference type="RefSeq" id="WP_184537330.1">
    <property type="nucleotide sequence ID" value="NZ_JACHMP010000001.1"/>
</dbReference>